<evidence type="ECO:0000313" key="4">
    <source>
        <dbReference type="Proteomes" id="UP000611723"/>
    </source>
</evidence>
<name>A0A935CBV9_9BACT</name>
<dbReference type="InterPro" id="IPR011249">
    <property type="entry name" value="Metalloenz_LuxS/M16"/>
</dbReference>
<protein>
    <submittedName>
        <fullName evidence="3">Insulinase family protein</fullName>
    </submittedName>
</protein>
<reference evidence="3" key="1">
    <citation type="submission" date="2021-01" db="EMBL/GenBank/DDBJ databases">
        <title>Marivirga aurantiaca sp. nov., isolated from intertidal surface sediments.</title>
        <authorList>
            <person name="Zhang M."/>
        </authorList>
    </citation>
    <scope>NUCLEOTIDE SEQUENCE</scope>
    <source>
        <strain evidence="3">S37H4</strain>
    </source>
</reference>
<dbReference type="InterPro" id="IPR050361">
    <property type="entry name" value="MPP/UQCRC_Complex"/>
</dbReference>
<dbReference type="PANTHER" id="PTHR11851:SF224">
    <property type="entry name" value="PROCESSING PROTEASE"/>
    <property type="match status" value="1"/>
</dbReference>
<dbReference type="Pfam" id="PF05193">
    <property type="entry name" value="Peptidase_M16_C"/>
    <property type="match status" value="1"/>
</dbReference>
<dbReference type="Gene3D" id="3.30.830.10">
    <property type="entry name" value="Metalloenzyme, LuxS/M16 peptidase-like"/>
    <property type="match status" value="2"/>
</dbReference>
<organism evidence="3 4">
    <name type="scientific">Marivirga aurantiaca</name>
    <dbReference type="NCBI Taxonomy" id="2802615"/>
    <lineage>
        <taxon>Bacteria</taxon>
        <taxon>Pseudomonadati</taxon>
        <taxon>Bacteroidota</taxon>
        <taxon>Cytophagia</taxon>
        <taxon>Cytophagales</taxon>
        <taxon>Marivirgaceae</taxon>
        <taxon>Marivirga</taxon>
    </lineage>
</organism>
<gene>
    <name evidence="3" type="ORF">JKA74_20170</name>
</gene>
<dbReference type="Proteomes" id="UP000611723">
    <property type="component" value="Unassembled WGS sequence"/>
</dbReference>
<dbReference type="SUPFAM" id="SSF63411">
    <property type="entry name" value="LuxS/MPP-like metallohydrolase"/>
    <property type="match status" value="2"/>
</dbReference>
<dbReference type="AlphaFoldDB" id="A0A935CBV9"/>
<evidence type="ECO:0000259" key="2">
    <source>
        <dbReference type="Pfam" id="PF05193"/>
    </source>
</evidence>
<keyword evidence="4" id="KW-1185">Reference proteome</keyword>
<dbReference type="EMBL" id="JAEQBW010000017">
    <property type="protein sequence ID" value="MBK6267370.1"/>
    <property type="molecule type" value="Genomic_DNA"/>
</dbReference>
<evidence type="ECO:0000313" key="3">
    <source>
        <dbReference type="EMBL" id="MBK6267370.1"/>
    </source>
</evidence>
<sequence>MLDRTQAPEAYMLDDLALTKPSITKLKNNLEIHCLTDDTNPVIKIDYMLPFGKVNDQVPGQAYMSAKLLTEGTKSYPAEVLQNTLDHYGAHLDVTADYDHTTISLLCLKEYITPLLPLLKSIITEPLLDVADFDKLKYQQIQKVRVNAQKNALIATKLLRNNLLKGTNYGVVLEEEHLNKLKLQDVTSFYEDFYSRQPKLVIAGEVSEEVIGLIDDYLGTLKFEVNEVTYTGKLTPDYEETIFQKTGSVQASLRMGTLSIPKSNNDYFALSIANEILGGYFGSRLMKNIREDKGYTYGISSMVINYKHEDYHLIGADVKLAHVDDAVAEIYKEMEDMQQHEVSQEELETVKNYMLGKLAGHLDTIFSQADNYKSKLSEGIDFQNYFDAYVHAIRTISASRIQEISKKYFSKEYCVVKVV</sequence>
<dbReference type="Pfam" id="PF00675">
    <property type="entry name" value="Peptidase_M16"/>
    <property type="match status" value="1"/>
</dbReference>
<dbReference type="PANTHER" id="PTHR11851">
    <property type="entry name" value="METALLOPROTEASE"/>
    <property type="match status" value="1"/>
</dbReference>
<dbReference type="GO" id="GO:0046872">
    <property type="term" value="F:metal ion binding"/>
    <property type="evidence" value="ECO:0007669"/>
    <property type="project" value="InterPro"/>
</dbReference>
<dbReference type="InterPro" id="IPR007863">
    <property type="entry name" value="Peptidase_M16_C"/>
</dbReference>
<comment type="caution">
    <text evidence="3">The sequence shown here is derived from an EMBL/GenBank/DDBJ whole genome shotgun (WGS) entry which is preliminary data.</text>
</comment>
<feature type="domain" description="Peptidase M16 N-terminal" evidence="1">
    <location>
        <begin position="55"/>
        <end position="170"/>
    </location>
</feature>
<feature type="domain" description="Peptidase M16 C-terminal" evidence="2">
    <location>
        <begin position="181"/>
        <end position="352"/>
    </location>
</feature>
<dbReference type="RefSeq" id="WP_201433055.1">
    <property type="nucleotide sequence ID" value="NZ_JAEQBW010000017.1"/>
</dbReference>
<evidence type="ECO:0000259" key="1">
    <source>
        <dbReference type="Pfam" id="PF00675"/>
    </source>
</evidence>
<accession>A0A935CBV9</accession>
<proteinExistence type="predicted"/>
<dbReference type="InterPro" id="IPR011765">
    <property type="entry name" value="Pept_M16_N"/>
</dbReference>